<evidence type="ECO:0000313" key="2">
    <source>
        <dbReference type="Proteomes" id="UP000327468"/>
    </source>
</evidence>
<reference evidence="1 2" key="1">
    <citation type="submission" date="2019-06" db="EMBL/GenBank/DDBJ databases">
        <title>A chromosome-scale genome assembly of the striped catfish, Pangasianodon hypophthalmus.</title>
        <authorList>
            <person name="Wen M."/>
            <person name="Zahm M."/>
            <person name="Roques C."/>
            <person name="Cabau C."/>
            <person name="Klopp C."/>
            <person name="Donnadieu C."/>
            <person name="Jouanno E."/>
            <person name="Avarre J.-C."/>
            <person name="Campet M."/>
            <person name="Ha T.T.T."/>
            <person name="Dugue R."/>
            <person name="Lampietro C."/>
            <person name="Louis A."/>
            <person name="Herpin A."/>
            <person name="Echchiki A."/>
            <person name="Berthelot C."/>
            <person name="Parey E."/>
            <person name="Roest-Crollius H."/>
            <person name="Braasch I."/>
            <person name="Postlethwait J."/>
            <person name="Bobe J."/>
            <person name="Montfort J."/>
            <person name="Bouchez O."/>
            <person name="Begum T."/>
            <person name="Schartl M."/>
            <person name="Guiguen Y."/>
        </authorList>
    </citation>
    <scope>NUCLEOTIDE SEQUENCE [LARGE SCALE GENOMIC DNA]</scope>
    <source>
        <strain evidence="1 2">Indonesia</strain>
        <tissue evidence="1">Blood</tissue>
    </source>
</reference>
<gene>
    <name evidence="1" type="ORF">PHYPO_G00036650</name>
</gene>
<dbReference type="Pfam" id="PF15146">
    <property type="entry name" value="FANCAA"/>
    <property type="match status" value="1"/>
</dbReference>
<sequence>MEGVRCLVECWADFGDLLSAKVISHGPDVILSTGTEHIFVFSGQERRVKTVLQFESPVTSLALSADQCSVYALCENNLLYWTRLSPESSSFSAEQGDDPALSVVSRDSVLVKDGNVLSFTVAEDILITVSLQESFWSFHLYELPRCSTRSPVFQKRAGFQVPAVTGLAQNDVDLQARTSSAPSLTCIYPNSSPKAHACKRHPRLDPLLFRLLFGVDASLINSPIILCGLPDGRLVFFPLLLPALISSRGEQKPQIRIFYSLEQPVAFIGTSVIGDQGPQCLVVIGQRGRILLIRANQRSSVGKAADCRFVEHIVPGPVVCACVDGEHLYYSTATNLFSLSLSKTLTPSSSSSSITAASEGDITRPGSAVCLNVCRVIALTEPSISPAGSVQLLAVSLSGRLLQVTLPQDSDKANVSRLASSQAGQKIKDLLAGIGNVWERATVEKQQLELKNNTLKRLNHVLNICHLLLSCQKNDQEVCDLQPPISCQGAAKWNTLLQKDSLVLTCILENQSSCVLDQGWTLCLQVQSSLSVSAGGSSRTYSFALMKLDCGQKAEVTLPLESDGDLFLPVQIHCSLVYTLQSLLNPEEYRQLSVSDTSLSRLLTHTGCICLALNTLTLDWLDALRIGDPTQNGDHIPKQISTWEATRILLSSRQIHTDEPVMPKAAPHTVAIHISSELLRDRLNLHDCSSTLLCISVLKWLLCGTLKTEGQEVVQSPVVCAKGPDRQAVRLLTKEVILSDFRSEGPLSVVEVQVESVSMSAVCGLHHAVLRRVQALLKDAAVKHEKPAELRGQRLCEAVRHMERLYKDLQDFRDPVDGVMKTRRTSESLFHLYLQLREKPLVIL</sequence>
<evidence type="ECO:0008006" key="3">
    <source>
        <dbReference type="Google" id="ProtNLM"/>
    </source>
</evidence>
<dbReference type="PANTHER" id="PTHR14890">
    <property type="entry name" value="FANCONI ANEMIA CORE COMPLEX-ASSOCIATED PROTEIN 100"/>
    <property type="match status" value="1"/>
</dbReference>
<dbReference type="GO" id="GO:0005654">
    <property type="term" value="C:nucleoplasm"/>
    <property type="evidence" value="ECO:0007669"/>
    <property type="project" value="TreeGrafter"/>
</dbReference>
<dbReference type="AlphaFoldDB" id="A0A5N5MKJ3"/>
<dbReference type="GO" id="GO:0043240">
    <property type="term" value="C:Fanconi anaemia nuclear complex"/>
    <property type="evidence" value="ECO:0007669"/>
    <property type="project" value="InterPro"/>
</dbReference>
<keyword evidence="2" id="KW-1185">Reference proteome</keyword>
<dbReference type="GO" id="GO:0036297">
    <property type="term" value="P:interstrand cross-link repair"/>
    <property type="evidence" value="ECO:0007669"/>
    <property type="project" value="InterPro"/>
</dbReference>
<dbReference type="Proteomes" id="UP000327468">
    <property type="component" value="Chromosome 12"/>
</dbReference>
<organism evidence="1 2">
    <name type="scientific">Pangasianodon hypophthalmus</name>
    <name type="common">Striped catfish</name>
    <name type="synonym">Helicophagus hypophthalmus</name>
    <dbReference type="NCBI Taxonomy" id="310915"/>
    <lineage>
        <taxon>Eukaryota</taxon>
        <taxon>Metazoa</taxon>
        <taxon>Chordata</taxon>
        <taxon>Craniata</taxon>
        <taxon>Vertebrata</taxon>
        <taxon>Euteleostomi</taxon>
        <taxon>Actinopterygii</taxon>
        <taxon>Neopterygii</taxon>
        <taxon>Teleostei</taxon>
        <taxon>Ostariophysi</taxon>
        <taxon>Siluriformes</taxon>
        <taxon>Pangasiidae</taxon>
        <taxon>Pangasianodon</taxon>
    </lineage>
</organism>
<protein>
    <recommendedName>
        <fullName evidence="3">Fanconi anemia core complex-associated protein 100</fullName>
    </recommendedName>
</protein>
<accession>A0A5N5MKJ3</accession>
<comment type="caution">
    <text evidence="1">The sequence shown here is derived from an EMBL/GenBank/DDBJ whole genome shotgun (WGS) entry which is preliminary data.</text>
</comment>
<evidence type="ECO:0000313" key="1">
    <source>
        <dbReference type="EMBL" id="KAB5555660.1"/>
    </source>
</evidence>
<dbReference type="InterPro" id="IPR029251">
    <property type="entry name" value="Faap100"/>
</dbReference>
<proteinExistence type="predicted"/>
<dbReference type="SUPFAM" id="SSF50978">
    <property type="entry name" value="WD40 repeat-like"/>
    <property type="match status" value="1"/>
</dbReference>
<dbReference type="PANTHER" id="PTHR14890:SF1">
    <property type="entry name" value="FANCONI ANEMIA CORE COMPLEX-ASSOCIATED PROTEIN 100"/>
    <property type="match status" value="1"/>
</dbReference>
<dbReference type="EMBL" id="VFJC01000013">
    <property type="protein sequence ID" value="KAB5555660.1"/>
    <property type="molecule type" value="Genomic_DNA"/>
</dbReference>
<dbReference type="InterPro" id="IPR036322">
    <property type="entry name" value="WD40_repeat_dom_sf"/>
</dbReference>
<name>A0A5N5MKJ3_PANHP</name>